<proteinExistence type="predicted"/>
<dbReference type="InterPro" id="IPR027417">
    <property type="entry name" value="P-loop_NTPase"/>
</dbReference>
<dbReference type="eggNOG" id="COG5635">
    <property type="taxonomic scope" value="Bacteria"/>
</dbReference>
<dbReference type="STRING" id="760192.Halhy_2478"/>
<evidence type="ECO:0000313" key="3">
    <source>
        <dbReference type="EMBL" id="AEE50351.1"/>
    </source>
</evidence>
<feature type="transmembrane region" description="Helical" evidence="1">
    <location>
        <begin position="104"/>
        <end position="121"/>
    </location>
</feature>
<evidence type="ECO:0000256" key="1">
    <source>
        <dbReference type="SAM" id="Phobius"/>
    </source>
</evidence>
<protein>
    <recommendedName>
        <fullName evidence="2">NACHT domain-containing protein</fullName>
    </recommendedName>
</protein>
<dbReference type="HOGENOM" id="CLU_306698_0_0_10"/>
<evidence type="ECO:0000313" key="4">
    <source>
        <dbReference type="Proteomes" id="UP000008461"/>
    </source>
</evidence>
<dbReference type="RefSeq" id="WP_013764900.1">
    <property type="nucleotide sequence ID" value="NC_015510.1"/>
</dbReference>
<dbReference type="PROSITE" id="PS50837">
    <property type="entry name" value="NACHT"/>
    <property type="match status" value="1"/>
</dbReference>
<dbReference type="PANTHER" id="PTHR46844">
    <property type="entry name" value="SLR5058 PROTEIN"/>
    <property type="match status" value="1"/>
</dbReference>
<feature type="transmembrane region" description="Helical" evidence="1">
    <location>
        <begin position="12"/>
        <end position="30"/>
    </location>
</feature>
<dbReference type="SUPFAM" id="SSF52540">
    <property type="entry name" value="P-loop containing nucleoside triphosphate hydrolases"/>
    <property type="match status" value="1"/>
</dbReference>
<evidence type="ECO:0000259" key="2">
    <source>
        <dbReference type="PROSITE" id="PS50837"/>
    </source>
</evidence>
<feature type="transmembrane region" description="Helical" evidence="1">
    <location>
        <begin position="36"/>
        <end position="53"/>
    </location>
</feature>
<organism evidence="3 4">
    <name type="scientific">Haliscomenobacter hydrossis (strain ATCC 27775 / DSM 1100 / LMG 10767 / O)</name>
    <dbReference type="NCBI Taxonomy" id="760192"/>
    <lineage>
        <taxon>Bacteria</taxon>
        <taxon>Pseudomonadati</taxon>
        <taxon>Bacteroidota</taxon>
        <taxon>Saprospiria</taxon>
        <taxon>Saprospirales</taxon>
        <taxon>Haliscomenobacteraceae</taxon>
        <taxon>Haliscomenobacter</taxon>
    </lineage>
</organism>
<gene>
    <name evidence="3" type="ordered locus">Halhy_2478</name>
</gene>
<keyword evidence="4" id="KW-1185">Reference proteome</keyword>
<dbReference type="Gene3D" id="3.40.50.300">
    <property type="entry name" value="P-loop containing nucleotide triphosphate hydrolases"/>
    <property type="match status" value="1"/>
</dbReference>
<dbReference type="OrthoDB" id="8450256at2"/>
<accession>F4KXI0</accession>
<feature type="transmembrane region" description="Helical" evidence="1">
    <location>
        <begin position="852"/>
        <end position="876"/>
    </location>
</feature>
<feature type="transmembrane region" description="Helical" evidence="1">
    <location>
        <begin position="771"/>
        <end position="795"/>
    </location>
</feature>
<dbReference type="Proteomes" id="UP000008461">
    <property type="component" value="Chromosome"/>
</dbReference>
<feature type="transmembrane region" description="Helical" evidence="1">
    <location>
        <begin position="65"/>
        <end position="92"/>
    </location>
</feature>
<reference evidence="3 4" key="1">
    <citation type="journal article" date="2011" name="Stand. Genomic Sci.">
        <title>Complete genome sequence of Haliscomenobacter hydrossis type strain (O).</title>
        <authorList>
            <consortium name="US DOE Joint Genome Institute (JGI-PGF)"/>
            <person name="Daligault H."/>
            <person name="Lapidus A."/>
            <person name="Zeytun A."/>
            <person name="Nolan M."/>
            <person name="Lucas S."/>
            <person name="Del Rio T.G."/>
            <person name="Tice H."/>
            <person name="Cheng J.F."/>
            <person name="Tapia R."/>
            <person name="Han C."/>
            <person name="Goodwin L."/>
            <person name="Pitluck S."/>
            <person name="Liolios K."/>
            <person name="Pagani I."/>
            <person name="Ivanova N."/>
            <person name="Huntemann M."/>
            <person name="Mavromatis K."/>
            <person name="Mikhailova N."/>
            <person name="Pati A."/>
            <person name="Chen A."/>
            <person name="Palaniappan K."/>
            <person name="Land M."/>
            <person name="Hauser L."/>
            <person name="Brambilla E.M."/>
            <person name="Rohde M."/>
            <person name="Verbarg S."/>
            <person name="Goker M."/>
            <person name="Bristow J."/>
            <person name="Eisen J.A."/>
            <person name="Markowitz V."/>
            <person name="Hugenholtz P."/>
            <person name="Kyrpides N.C."/>
            <person name="Klenk H.P."/>
            <person name="Woyke T."/>
        </authorList>
    </citation>
    <scope>NUCLEOTIDE SEQUENCE [LARGE SCALE GENOMIC DNA]</scope>
    <source>
        <strain evidence="4">ATCC 27775 / DSM 1100 / LMG 10767 / O</strain>
    </source>
</reference>
<keyword evidence="1" id="KW-0812">Transmembrane</keyword>
<feature type="domain" description="NACHT" evidence="2">
    <location>
        <begin position="204"/>
        <end position="304"/>
    </location>
</feature>
<dbReference type="InterPro" id="IPR007111">
    <property type="entry name" value="NACHT_NTPase"/>
</dbReference>
<keyword evidence="1" id="KW-0472">Membrane</keyword>
<name>F4KXI0_HALH1</name>
<feature type="transmembrane region" description="Helical" evidence="1">
    <location>
        <begin position="825"/>
        <end position="846"/>
    </location>
</feature>
<dbReference type="PANTHER" id="PTHR46844:SF1">
    <property type="entry name" value="SLR5058 PROTEIN"/>
    <property type="match status" value="1"/>
</dbReference>
<dbReference type="EMBL" id="CP002691">
    <property type="protein sequence ID" value="AEE50351.1"/>
    <property type="molecule type" value="Genomic_DNA"/>
</dbReference>
<dbReference type="AlphaFoldDB" id="F4KXI0"/>
<feature type="transmembrane region" description="Helical" evidence="1">
    <location>
        <begin position="738"/>
        <end position="759"/>
    </location>
</feature>
<keyword evidence="1" id="KW-1133">Transmembrane helix</keyword>
<dbReference type="Pfam" id="PF05729">
    <property type="entry name" value="NACHT"/>
    <property type="match status" value="1"/>
</dbReference>
<reference key="2">
    <citation type="submission" date="2011-04" db="EMBL/GenBank/DDBJ databases">
        <title>Complete sequence of chromosome of Haliscomenobacter hydrossis DSM 1100.</title>
        <authorList>
            <consortium name="US DOE Joint Genome Institute (JGI-PGF)"/>
            <person name="Lucas S."/>
            <person name="Han J."/>
            <person name="Lapidus A."/>
            <person name="Bruce D."/>
            <person name="Goodwin L."/>
            <person name="Pitluck S."/>
            <person name="Peters L."/>
            <person name="Kyrpides N."/>
            <person name="Mavromatis K."/>
            <person name="Ivanova N."/>
            <person name="Ovchinnikova G."/>
            <person name="Pagani I."/>
            <person name="Daligault H."/>
            <person name="Detter J.C."/>
            <person name="Han C."/>
            <person name="Land M."/>
            <person name="Hauser L."/>
            <person name="Markowitz V."/>
            <person name="Cheng J.-F."/>
            <person name="Hugenholtz P."/>
            <person name="Woyke T."/>
            <person name="Wu D."/>
            <person name="Verbarg S."/>
            <person name="Frueling A."/>
            <person name="Brambilla E."/>
            <person name="Klenk H.-P."/>
            <person name="Eisen J.A."/>
        </authorList>
    </citation>
    <scope>NUCLEOTIDE SEQUENCE</scope>
    <source>
        <strain>DSM 1100</strain>
    </source>
</reference>
<dbReference type="KEGG" id="hhy:Halhy_2478"/>
<sequence>MIQNWTERSQVLIVVLIISIVTIFLGWSFGGWLLTAGLIFTVISIITLARHVWLSDKSNLLVRMAWIALLGAATANTWLGWNLVINIILQFFPHFKIPLNSPDPVMLGFLLIVTIIIFNSTKEKDKQTTAQKPIDKLVEGLTIKQKWENVCEGLKAQIRDIDRDTNWSNEYYTPLDAEVEMKTSKGIKRVIADLLGAIKKSNDRLFLLIGEPGSGKSVALRKLCLDLLKDSVKKEYIPIYVNLKEWESDKDWSKNPPTWQDLEAFVKESLQNKDRHLADFFEKYYDVLDENGNLFFVLDSFDEIPQVLGTNANSKLITDLTKVCREFLVGAKQPRSRGILASREHRMPHEEYLDNCTILRVRPFTHEKIELTLTQAGKMGADAVAQLFRSRPDLTPILRNPFMTSLLQSYLANNESQLPQNQAELYANYIKKSIQQAQKRLGKESISFEEIHEQAVKMATAIFSSDSLQAPLEELRQVAAHPKFDDIIQVLRFTRIARGNINSGNLFSFSHRRLYEYFVVCDWVNSPEFEVPIDSIPTDSKWRDALILYCGVAPLNQVKKIVSQCTIEVFNAESLKNIRAKHSLKFLAEALRGRTECLEDYKDEFGHLILKEIHQDNNPIVIISAVEALGILDKKYIDQGAFIAFGLWDSYINEVALRSCRHLDSISDYLEEMIILTIDNRFSNRKKQMWKTSLLLSSSNAIKIGMSSRELLFSLSLSEAFKNIKHIVLWKQKEEWMLLFNSIMLVLFLILGMIFMTILEFFPKTLEKYAYFMIYSFCISIGLVFINFMVVEPILRKKHFAKKNKFINTIPFFPTIDFMISRKGALMSTVVILIMAIISSLVSIFYNISFLYSIHFVAIGIMLLATPFLMAAIYFITKEYIRKTKNFNAIDYSKLNQREYIAHVLQTNDWYFYQIEIIAYVENNINEAYGEFPIGFLKVGQGSLMSRLIHLEEKWREVEEKKQSL</sequence>